<dbReference type="InterPro" id="IPR000215">
    <property type="entry name" value="Serpin_fam"/>
</dbReference>
<reference evidence="7 8" key="1">
    <citation type="journal article" date="2014" name="Genome Announc.">
        <title>Draft Genome Sequence of Paenibacillus pini JCM 16418T, Isolated from the Rhizosphere of Pine Tree.</title>
        <authorList>
            <person name="Yuki M."/>
            <person name="Oshima K."/>
            <person name="Suda W."/>
            <person name="Oshida Y."/>
            <person name="Kitamura K."/>
            <person name="Iida Y."/>
            <person name="Hattori M."/>
            <person name="Ohkuma M."/>
        </authorList>
    </citation>
    <scope>NUCLEOTIDE SEQUENCE [LARGE SCALE GENOMIC DNA]</scope>
    <source>
        <strain evidence="7 8">JCM 16418</strain>
    </source>
</reference>
<dbReference type="SMART" id="SM00093">
    <property type="entry name" value="SERPIN"/>
    <property type="match status" value="1"/>
</dbReference>
<dbReference type="SUPFAM" id="SSF56574">
    <property type="entry name" value="Serpins"/>
    <property type="match status" value="1"/>
</dbReference>
<dbReference type="PROSITE" id="PS00284">
    <property type="entry name" value="SERPIN"/>
    <property type="match status" value="1"/>
</dbReference>
<dbReference type="InterPro" id="IPR042185">
    <property type="entry name" value="Serpin_sf_2"/>
</dbReference>
<dbReference type="GO" id="GO:0004867">
    <property type="term" value="F:serine-type endopeptidase inhibitor activity"/>
    <property type="evidence" value="ECO:0007669"/>
    <property type="project" value="InterPro"/>
</dbReference>
<organism evidence="7 8">
    <name type="scientific">Paenibacillus pini JCM 16418</name>
    <dbReference type="NCBI Taxonomy" id="1236976"/>
    <lineage>
        <taxon>Bacteria</taxon>
        <taxon>Bacillati</taxon>
        <taxon>Bacillota</taxon>
        <taxon>Bacilli</taxon>
        <taxon>Bacillales</taxon>
        <taxon>Paenibacillaceae</taxon>
        <taxon>Paenibacillus</taxon>
    </lineage>
</organism>
<dbReference type="FunFam" id="3.30.497.10:FF:000031">
    <property type="entry name" value="Putative salivary serpin"/>
    <property type="match status" value="1"/>
</dbReference>
<dbReference type="Gene3D" id="3.30.497.10">
    <property type="entry name" value="Antithrombin, subunit I, domain 2"/>
    <property type="match status" value="1"/>
</dbReference>
<dbReference type="CDD" id="cd19588">
    <property type="entry name" value="serpin_miropin-like"/>
    <property type="match status" value="1"/>
</dbReference>
<feature type="domain" description="Serpin" evidence="6">
    <location>
        <begin position="69"/>
        <end position="425"/>
    </location>
</feature>
<evidence type="ECO:0000256" key="2">
    <source>
        <dbReference type="ARBA" id="ARBA00022525"/>
    </source>
</evidence>
<keyword evidence="3 5" id="KW-0732">Signal</keyword>
<keyword evidence="8" id="KW-1185">Reference proteome</keyword>
<comment type="similarity">
    <text evidence="4">Belongs to the serpin family.</text>
</comment>
<dbReference type="PANTHER" id="PTHR11461">
    <property type="entry name" value="SERINE PROTEASE INHIBITOR, SERPIN"/>
    <property type="match status" value="1"/>
</dbReference>
<dbReference type="RefSeq" id="WP_052020445.1">
    <property type="nucleotide sequence ID" value="NZ_BAVZ01000013.1"/>
</dbReference>
<name>W7YY69_9BACL</name>
<evidence type="ECO:0000256" key="1">
    <source>
        <dbReference type="ARBA" id="ARBA00004613"/>
    </source>
</evidence>
<feature type="signal peptide" evidence="5">
    <location>
        <begin position="1"/>
        <end position="28"/>
    </location>
</feature>
<evidence type="ECO:0000256" key="3">
    <source>
        <dbReference type="ARBA" id="ARBA00022729"/>
    </source>
</evidence>
<dbReference type="InterPro" id="IPR023795">
    <property type="entry name" value="Serpin_CS"/>
</dbReference>
<dbReference type="Pfam" id="PF00079">
    <property type="entry name" value="Serpin"/>
    <property type="match status" value="1"/>
</dbReference>
<dbReference type="eggNOG" id="COG4826">
    <property type="taxonomic scope" value="Bacteria"/>
</dbReference>
<dbReference type="InterPro" id="IPR023796">
    <property type="entry name" value="Serpin_dom"/>
</dbReference>
<comment type="caution">
    <text evidence="7">The sequence shown here is derived from an EMBL/GenBank/DDBJ whole genome shotgun (WGS) entry which is preliminary data.</text>
</comment>
<evidence type="ECO:0000256" key="5">
    <source>
        <dbReference type="SAM" id="SignalP"/>
    </source>
</evidence>
<protein>
    <submittedName>
        <fullName evidence="7">Serine protease inhibitor</fullName>
    </submittedName>
</protein>
<keyword evidence="2" id="KW-0964">Secreted</keyword>
<dbReference type="Proteomes" id="UP000019364">
    <property type="component" value="Unassembled WGS sequence"/>
</dbReference>
<evidence type="ECO:0000256" key="4">
    <source>
        <dbReference type="RuleBase" id="RU000411"/>
    </source>
</evidence>
<feature type="chain" id="PRO_5004907157" evidence="5">
    <location>
        <begin position="29"/>
        <end position="428"/>
    </location>
</feature>
<accession>W7YY69</accession>
<dbReference type="InterPro" id="IPR042178">
    <property type="entry name" value="Serpin_sf_1"/>
</dbReference>
<sequence length="428" mass="47889">MFKKRLNPSRILLRLGLFLLLTLSTACASTTKAEQPSPSPPAISLSDRQRHIDKVLDTRIVRAQNHFGLRLHQVLTKNGDGGNLILSPYSIATSLSMAYSGSAGETEAEMSKALGYQTMKREEVQSASKVLQELEESPDSGVRLNIANAVWYAEGIPLKNSFQNTVKDNYHASVEPLDFSSDKSVVMVNNWVKKQTNGKINQLLSEPPGSDMVSLIVNAIYFNGTWKTPFDEKLTENAVFTTNVNITKQVPMMKQGGSFAYAQNQDWQAIRIPYGSGQMNMLIILPSEQSSLPKLEEQLWKDMTPWEKNFEYQSGQIRIPRFKAEYKQQLNKALMGLGMKNSFLPQADFSNMSDRKPLFISNVMHKTVLEVNERGTEAAAVTSLEMAGSAPPEKPFDMVVNRPFFFAIEDAQTKLWLFMGSINDPATE</sequence>
<evidence type="ECO:0000259" key="6">
    <source>
        <dbReference type="SMART" id="SM00093"/>
    </source>
</evidence>
<evidence type="ECO:0000313" key="8">
    <source>
        <dbReference type="Proteomes" id="UP000019364"/>
    </source>
</evidence>
<dbReference type="EMBL" id="BAVZ01000013">
    <property type="protein sequence ID" value="GAF09576.1"/>
    <property type="molecule type" value="Genomic_DNA"/>
</dbReference>
<gene>
    <name evidence="7" type="ORF">JCM16418_3721</name>
</gene>
<dbReference type="InterPro" id="IPR036186">
    <property type="entry name" value="Serpin_sf"/>
</dbReference>
<dbReference type="STRING" id="1236976.JCM16418_3721"/>
<dbReference type="PROSITE" id="PS51257">
    <property type="entry name" value="PROKAR_LIPOPROTEIN"/>
    <property type="match status" value="1"/>
</dbReference>
<dbReference type="PANTHER" id="PTHR11461:SF211">
    <property type="entry name" value="GH10112P-RELATED"/>
    <property type="match status" value="1"/>
</dbReference>
<evidence type="ECO:0000313" key="7">
    <source>
        <dbReference type="EMBL" id="GAF09576.1"/>
    </source>
</evidence>
<comment type="subcellular location">
    <subcellularLocation>
        <location evidence="1">Secreted</location>
    </subcellularLocation>
</comment>
<dbReference type="AlphaFoldDB" id="W7YY69"/>
<proteinExistence type="inferred from homology"/>
<dbReference type="GO" id="GO:0005615">
    <property type="term" value="C:extracellular space"/>
    <property type="evidence" value="ECO:0007669"/>
    <property type="project" value="InterPro"/>
</dbReference>
<dbReference type="Gene3D" id="2.30.39.10">
    <property type="entry name" value="Alpha-1-antitrypsin, domain 1"/>
    <property type="match status" value="1"/>
</dbReference>